<proteinExistence type="predicted"/>
<feature type="transmembrane region" description="Helical" evidence="1">
    <location>
        <begin position="96"/>
        <end position="112"/>
    </location>
</feature>
<sequence>MQIAFSVVTIPGDKVRIAITCSQLLLELFDSHRTSNVRNTNAQITFHSSSLLIVFGISLPATAISATLLAVTISSIFLTTSLFFALGFLRSGFTRIIGGPTSIPAVTVLSLWPASTWLATFCCLSVGLLTSLVMTVSISVMLLLARSPV</sequence>
<dbReference type="PaxDb" id="7159-AAEL002144-PA"/>
<protein>
    <submittedName>
        <fullName evidence="2">AAEL002144-PA</fullName>
    </submittedName>
</protein>
<feature type="transmembrane region" description="Helical" evidence="1">
    <location>
        <begin position="118"/>
        <end position="145"/>
    </location>
</feature>
<keyword evidence="1" id="KW-0812">Transmembrane</keyword>
<organism evidence="2 3">
    <name type="scientific">Aedes aegypti</name>
    <name type="common">Yellowfever mosquito</name>
    <name type="synonym">Culex aegypti</name>
    <dbReference type="NCBI Taxonomy" id="7159"/>
    <lineage>
        <taxon>Eukaryota</taxon>
        <taxon>Metazoa</taxon>
        <taxon>Ecdysozoa</taxon>
        <taxon>Arthropoda</taxon>
        <taxon>Hexapoda</taxon>
        <taxon>Insecta</taxon>
        <taxon>Pterygota</taxon>
        <taxon>Neoptera</taxon>
        <taxon>Endopterygota</taxon>
        <taxon>Diptera</taxon>
        <taxon>Nematocera</taxon>
        <taxon>Culicoidea</taxon>
        <taxon>Culicidae</taxon>
        <taxon>Culicinae</taxon>
        <taxon>Aedini</taxon>
        <taxon>Aedes</taxon>
        <taxon>Stegomyia</taxon>
    </lineage>
</organism>
<name>Q17J31_AEDAE</name>
<dbReference type="Proteomes" id="UP000682892">
    <property type="component" value="Unassembled WGS sequence"/>
</dbReference>
<reference evidence="2" key="2">
    <citation type="journal article" date="2007" name="Science">
        <title>Genome sequence of Aedes aegypti, a major arbovirus vector.</title>
        <authorList>
            <person name="Nene V."/>
            <person name="Wortman J.R."/>
            <person name="Lawson D."/>
            <person name="Haas B."/>
            <person name="Kodira C."/>
            <person name="Tu Z.J."/>
            <person name="Loftus B."/>
            <person name="Xi Z."/>
            <person name="Megy K."/>
            <person name="Grabherr M."/>
            <person name="Ren Q."/>
            <person name="Zdobnov E.M."/>
            <person name="Lobo N.F."/>
            <person name="Campbell K.S."/>
            <person name="Brown S.E."/>
            <person name="Bonaldo M.F."/>
            <person name="Zhu J."/>
            <person name="Sinkins S.P."/>
            <person name="Hogenkamp D.G."/>
            <person name="Amedeo P."/>
            <person name="Arensburger P."/>
            <person name="Atkinson P.W."/>
            <person name="Bidwell S."/>
            <person name="Biedler J."/>
            <person name="Birney E."/>
            <person name="Bruggner R.V."/>
            <person name="Costas J."/>
            <person name="Coy M.R."/>
            <person name="Crabtree J."/>
            <person name="Crawford M."/>
            <person name="Debruyn B."/>
            <person name="Decaprio D."/>
            <person name="Eiglmeier K."/>
            <person name="Eisenstadt E."/>
            <person name="El-Dorry H."/>
            <person name="Gelbart W.M."/>
            <person name="Gomes S.L."/>
            <person name="Hammond M."/>
            <person name="Hannick L.I."/>
            <person name="Hogan J.R."/>
            <person name="Holmes M.H."/>
            <person name="Jaffe D."/>
            <person name="Johnston J.S."/>
            <person name="Kennedy R.C."/>
            <person name="Koo H."/>
            <person name="Kravitz S."/>
            <person name="Kriventseva E.V."/>
            <person name="Kulp D."/>
            <person name="Labutti K."/>
            <person name="Lee E."/>
            <person name="Li S."/>
            <person name="Lovin D.D."/>
            <person name="Mao C."/>
            <person name="Mauceli E."/>
            <person name="Menck C.F."/>
            <person name="Miller J.R."/>
            <person name="Montgomery P."/>
            <person name="Mori A."/>
            <person name="Nascimento A.L."/>
            <person name="Naveira H.F."/>
            <person name="Nusbaum C."/>
            <person name="O'leary S."/>
            <person name="Orvis J."/>
            <person name="Pertea M."/>
            <person name="Quesneville H."/>
            <person name="Reidenbach K.R."/>
            <person name="Rogers Y.H."/>
            <person name="Roth C.W."/>
            <person name="Schneider J.R."/>
            <person name="Schatz M."/>
            <person name="Shumway M."/>
            <person name="Stanke M."/>
            <person name="Stinson E.O."/>
            <person name="Tubio J.M."/>
            <person name="Vanzee J.P."/>
            <person name="Verjovski-Almeida S."/>
            <person name="Werner D."/>
            <person name="White O."/>
            <person name="Wyder S."/>
            <person name="Zeng Q."/>
            <person name="Zhao Q."/>
            <person name="Zhao Y."/>
            <person name="Hill C.A."/>
            <person name="Raikhel A.S."/>
            <person name="Soares M.B."/>
            <person name="Knudson D.L."/>
            <person name="Lee N.H."/>
            <person name="Galagan J."/>
            <person name="Salzberg S.L."/>
            <person name="Paulsen I.T."/>
            <person name="Dimopoulos G."/>
            <person name="Collins F.H."/>
            <person name="Birren B."/>
            <person name="Fraser-Liggett C.M."/>
            <person name="Severson D.W."/>
        </authorList>
    </citation>
    <scope>NUCLEOTIDE SEQUENCE [LARGE SCALE GENOMIC DNA]</scope>
    <source>
        <strain evidence="2">Liverpool</strain>
    </source>
</reference>
<reference evidence="2" key="3">
    <citation type="submission" date="2012-09" db="EMBL/GenBank/DDBJ databases">
        <authorList>
            <consortium name="VectorBase"/>
        </authorList>
    </citation>
    <scope>NUCLEOTIDE SEQUENCE</scope>
    <source>
        <strain evidence="2">Liverpool</strain>
    </source>
</reference>
<evidence type="ECO:0000256" key="1">
    <source>
        <dbReference type="SAM" id="Phobius"/>
    </source>
</evidence>
<keyword evidence="1" id="KW-1133">Transmembrane helix</keyword>
<accession>Q17J31</accession>
<evidence type="ECO:0000313" key="3">
    <source>
        <dbReference type="Proteomes" id="UP000682892"/>
    </source>
</evidence>
<feature type="transmembrane region" description="Helical" evidence="1">
    <location>
        <begin position="44"/>
        <end position="62"/>
    </location>
</feature>
<evidence type="ECO:0000313" key="2">
    <source>
        <dbReference type="EMBL" id="EAT46679.1"/>
    </source>
</evidence>
<dbReference type="HOGENOM" id="CLU_1751181_0_0_1"/>
<dbReference type="EMBL" id="CH477235">
    <property type="protein sequence ID" value="EAT46679.1"/>
    <property type="molecule type" value="Genomic_DNA"/>
</dbReference>
<reference evidence="2" key="1">
    <citation type="submission" date="2005-10" db="EMBL/GenBank/DDBJ databases">
        <authorList>
            <person name="Loftus B.J."/>
            <person name="Nene V.M."/>
            <person name="Hannick L.I."/>
            <person name="Bidwell S."/>
            <person name="Haas B."/>
            <person name="Amedeo P."/>
            <person name="Orvis J."/>
            <person name="Wortman J.R."/>
            <person name="White O.R."/>
            <person name="Salzberg S."/>
            <person name="Shumway M."/>
            <person name="Koo H."/>
            <person name="Zhao Y."/>
            <person name="Holmes M."/>
            <person name="Miller J."/>
            <person name="Schatz M."/>
            <person name="Pop M."/>
            <person name="Pai G."/>
            <person name="Utterback T."/>
            <person name="Rogers Y.-H."/>
            <person name="Kravitz S."/>
            <person name="Fraser C.M."/>
        </authorList>
    </citation>
    <scope>NUCLEOTIDE SEQUENCE</scope>
    <source>
        <strain evidence="2">Liverpool</strain>
    </source>
</reference>
<dbReference type="AlphaFoldDB" id="Q17J31"/>
<keyword evidence="1" id="KW-0472">Membrane</keyword>
<gene>
    <name evidence="2" type="ORF">AaeL_AAEL002144</name>
</gene>